<dbReference type="PANTHER" id="PTHR42794:SF1">
    <property type="entry name" value="HEMIN IMPORT ATP-BINDING PROTEIN HMUV"/>
    <property type="match status" value="1"/>
</dbReference>
<organism evidence="7 8">
    <name type="scientific">Sneathiella chinensis</name>
    <dbReference type="NCBI Taxonomy" id="349750"/>
    <lineage>
        <taxon>Bacteria</taxon>
        <taxon>Pseudomonadati</taxon>
        <taxon>Pseudomonadota</taxon>
        <taxon>Alphaproteobacteria</taxon>
        <taxon>Sneathiellales</taxon>
        <taxon>Sneathiellaceae</taxon>
        <taxon>Sneathiella</taxon>
    </lineage>
</organism>
<dbReference type="SMART" id="SM00382">
    <property type="entry name" value="AAA"/>
    <property type="match status" value="1"/>
</dbReference>
<keyword evidence="3" id="KW-0067">ATP-binding</keyword>
<dbReference type="SUPFAM" id="SSF52540">
    <property type="entry name" value="P-loop containing nucleoside triphosphate hydrolases"/>
    <property type="match status" value="1"/>
</dbReference>
<dbReference type="RefSeq" id="WP_169560972.1">
    <property type="nucleotide sequence ID" value="NZ_BSNF01000008.1"/>
</dbReference>
<dbReference type="InterPro" id="IPR003439">
    <property type="entry name" value="ABC_transporter-like_ATP-bd"/>
</dbReference>
<evidence type="ECO:0000259" key="6">
    <source>
        <dbReference type="PROSITE" id="PS50893"/>
    </source>
</evidence>
<dbReference type="InterPro" id="IPR017871">
    <property type="entry name" value="ABC_transporter-like_CS"/>
</dbReference>
<dbReference type="InterPro" id="IPR027417">
    <property type="entry name" value="P-loop_NTPase"/>
</dbReference>
<protein>
    <submittedName>
        <fullName evidence="7">ABC transporter</fullName>
    </submittedName>
</protein>
<sequence length="264" mass="28627">MTLLSCTSLTASLGRKQVLDAVSFAVDRPQLIGLIGPNGAGKSTLLKTLAGVLDHGGDVQFRGQDHRAIPAPEKARSIAYMPQERVVHWDLACRDVVLLGRLPYRGWAGRASTEDRQATDDAMGKMDVLEFANRPFNQLSGGEQARVLLARLLAQSPALVLADEPTNGLDPAHQIGLMKTFRSLVDEGKTVILSLHDLTLAAAWCDRLLLLDHGRMTADGPPETVLQAETLRQVYGVETEWVTTSRTAAVIAVDISSSRTPRET</sequence>
<accession>A0ABQ5U3X3</accession>
<comment type="function">
    <text evidence="5">Part of the ABC transporter complex HmuTUV involved in hemin import. Responsible for energy coupling to the transport system.</text>
</comment>
<evidence type="ECO:0000313" key="8">
    <source>
        <dbReference type="Proteomes" id="UP001161409"/>
    </source>
</evidence>
<evidence type="ECO:0000256" key="1">
    <source>
        <dbReference type="ARBA" id="ARBA00022448"/>
    </source>
</evidence>
<keyword evidence="1" id="KW-0813">Transport</keyword>
<reference evidence="7" key="1">
    <citation type="journal article" date="2014" name="Int. J. Syst. Evol. Microbiol.">
        <title>Complete genome of a new Firmicutes species belonging to the dominant human colonic microbiota ('Ruminococcus bicirculans') reveals two chromosomes and a selective capacity to utilize plant glucans.</title>
        <authorList>
            <consortium name="NISC Comparative Sequencing Program"/>
            <person name="Wegmann U."/>
            <person name="Louis P."/>
            <person name="Goesmann A."/>
            <person name="Henrissat B."/>
            <person name="Duncan S.H."/>
            <person name="Flint H.J."/>
        </authorList>
    </citation>
    <scope>NUCLEOTIDE SEQUENCE</scope>
    <source>
        <strain evidence="7">NBRC 103408</strain>
    </source>
</reference>
<keyword evidence="2" id="KW-0547">Nucleotide-binding</keyword>
<dbReference type="PROSITE" id="PS00211">
    <property type="entry name" value="ABC_TRANSPORTER_1"/>
    <property type="match status" value="1"/>
</dbReference>
<evidence type="ECO:0000256" key="3">
    <source>
        <dbReference type="ARBA" id="ARBA00022840"/>
    </source>
</evidence>
<gene>
    <name evidence="7" type="ORF">GCM10007924_20930</name>
</gene>
<keyword evidence="8" id="KW-1185">Reference proteome</keyword>
<dbReference type="Gene3D" id="3.40.50.300">
    <property type="entry name" value="P-loop containing nucleotide triphosphate hydrolases"/>
    <property type="match status" value="1"/>
</dbReference>
<dbReference type="EMBL" id="BSNF01000008">
    <property type="protein sequence ID" value="GLQ06872.1"/>
    <property type="molecule type" value="Genomic_DNA"/>
</dbReference>
<evidence type="ECO:0000256" key="2">
    <source>
        <dbReference type="ARBA" id="ARBA00022741"/>
    </source>
</evidence>
<name>A0ABQ5U3X3_9PROT</name>
<reference evidence="7" key="2">
    <citation type="submission" date="2023-01" db="EMBL/GenBank/DDBJ databases">
        <title>Draft genome sequence of Sneathiella chinensis strain NBRC 103408.</title>
        <authorList>
            <person name="Sun Q."/>
            <person name="Mori K."/>
        </authorList>
    </citation>
    <scope>NUCLEOTIDE SEQUENCE</scope>
    <source>
        <strain evidence="7">NBRC 103408</strain>
    </source>
</reference>
<feature type="domain" description="ABC transporter" evidence="6">
    <location>
        <begin position="4"/>
        <end position="238"/>
    </location>
</feature>
<evidence type="ECO:0000256" key="5">
    <source>
        <dbReference type="ARBA" id="ARBA00037066"/>
    </source>
</evidence>
<keyword evidence="4" id="KW-1278">Translocase</keyword>
<evidence type="ECO:0000313" key="7">
    <source>
        <dbReference type="EMBL" id="GLQ06872.1"/>
    </source>
</evidence>
<evidence type="ECO:0000256" key="4">
    <source>
        <dbReference type="ARBA" id="ARBA00022967"/>
    </source>
</evidence>
<dbReference type="Proteomes" id="UP001161409">
    <property type="component" value="Unassembled WGS sequence"/>
</dbReference>
<dbReference type="InterPro" id="IPR003593">
    <property type="entry name" value="AAA+_ATPase"/>
</dbReference>
<dbReference type="PROSITE" id="PS50893">
    <property type="entry name" value="ABC_TRANSPORTER_2"/>
    <property type="match status" value="1"/>
</dbReference>
<proteinExistence type="predicted"/>
<dbReference type="Pfam" id="PF00005">
    <property type="entry name" value="ABC_tran"/>
    <property type="match status" value="1"/>
</dbReference>
<dbReference type="PANTHER" id="PTHR42794">
    <property type="entry name" value="HEMIN IMPORT ATP-BINDING PROTEIN HMUV"/>
    <property type="match status" value="1"/>
</dbReference>
<comment type="caution">
    <text evidence="7">The sequence shown here is derived from an EMBL/GenBank/DDBJ whole genome shotgun (WGS) entry which is preliminary data.</text>
</comment>